<dbReference type="Gene3D" id="3.30.420.40">
    <property type="match status" value="2"/>
</dbReference>
<evidence type="ECO:0000313" key="2">
    <source>
        <dbReference type="EMBL" id="UQF79424.1"/>
    </source>
</evidence>
<accession>A0A9E7DC88</accession>
<dbReference type="InterPro" id="IPR000600">
    <property type="entry name" value="ROK"/>
</dbReference>
<reference evidence="2" key="1">
    <citation type="submission" date="2022-05" db="EMBL/GenBank/DDBJ databases">
        <title>Using nanopore sequencing to obtain complete genomes from saliva samples.</title>
        <authorList>
            <person name="Baker J.L."/>
        </authorList>
    </citation>
    <scope>NUCLEOTIDE SEQUENCE</scope>
    <source>
        <strain evidence="2">JCVI-JB-Ag32</strain>
    </source>
</reference>
<proteinExistence type="inferred from homology"/>
<evidence type="ECO:0000256" key="1">
    <source>
        <dbReference type="ARBA" id="ARBA00006479"/>
    </source>
</evidence>
<evidence type="ECO:0000313" key="3">
    <source>
        <dbReference type="Proteomes" id="UP000830236"/>
    </source>
</evidence>
<dbReference type="EMBL" id="CP097095">
    <property type="protein sequence ID" value="UQF79424.1"/>
    <property type="molecule type" value="Genomic_DNA"/>
</dbReference>
<dbReference type="InterPro" id="IPR043129">
    <property type="entry name" value="ATPase_NBD"/>
</dbReference>
<gene>
    <name evidence="2" type="ORF">M3I41_07495</name>
</gene>
<dbReference type="Pfam" id="PF00480">
    <property type="entry name" value="ROK"/>
    <property type="match status" value="1"/>
</dbReference>
<comment type="similarity">
    <text evidence="1">Belongs to the ROK (NagC/XylR) family.</text>
</comment>
<dbReference type="PANTHER" id="PTHR18964">
    <property type="entry name" value="ROK (REPRESSOR, ORF, KINASE) FAMILY"/>
    <property type="match status" value="1"/>
</dbReference>
<name>A0A9E7DC88_9ACTO</name>
<dbReference type="SUPFAM" id="SSF53067">
    <property type="entry name" value="Actin-like ATPase domain"/>
    <property type="match status" value="1"/>
</dbReference>
<dbReference type="AlphaFoldDB" id="A0A9E7DC88"/>
<dbReference type="KEGG" id="agh:M3I41_07495"/>
<protein>
    <submittedName>
        <fullName evidence="2">ROK family protein</fullName>
    </submittedName>
</protein>
<dbReference type="PANTHER" id="PTHR18964:SF149">
    <property type="entry name" value="BIFUNCTIONAL UDP-N-ACETYLGLUCOSAMINE 2-EPIMERASE_N-ACETYLMANNOSAMINE KINASE"/>
    <property type="match status" value="1"/>
</dbReference>
<organism evidence="2 3">
    <name type="scientific">Actinomyces graevenitzii</name>
    <dbReference type="NCBI Taxonomy" id="55565"/>
    <lineage>
        <taxon>Bacteria</taxon>
        <taxon>Bacillati</taxon>
        <taxon>Actinomycetota</taxon>
        <taxon>Actinomycetes</taxon>
        <taxon>Actinomycetales</taxon>
        <taxon>Actinomycetaceae</taxon>
        <taxon>Actinomyces</taxon>
    </lineage>
</organism>
<sequence length="254" mass="27533">MSDVTTLSVDCGGGGIKASVLNSAGNIISPALRTPTPYPLPPERLVETIVDLAKQLPRAHRITVGMPGMIRHGVVITTPHYITKSGPRSKVMPELVPLWARFDMREALQNQLDLPTLVLNDAEVAGAGVVTGQGLEMIVTLGTGLGNAIFDNGRLAPHVEVSQGPIRWGLTYDDYIGEHERLRLGDSHWSRRVRLVVDALRPMYVWDRLYLGGGNSRRITASNLAKIGEDVVVVPNEAGMTGGARCWDLARTSD</sequence>
<dbReference type="Proteomes" id="UP000830236">
    <property type="component" value="Chromosome"/>
</dbReference>